<dbReference type="GeneID" id="54482516"/>
<keyword evidence="1" id="KW-0472">Membrane</keyword>
<evidence type="ECO:0000256" key="1">
    <source>
        <dbReference type="SAM" id="Phobius"/>
    </source>
</evidence>
<name>A0A6A6WNC4_9PEZI</name>
<gene>
    <name evidence="2" type="ORF">EJ05DRAFT_42067</name>
</gene>
<dbReference type="EMBL" id="ML996565">
    <property type="protein sequence ID" value="KAF2763522.1"/>
    <property type="molecule type" value="Genomic_DNA"/>
</dbReference>
<dbReference type="AlphaFoldDB" id="A0A6A6WNC4"/>
<dbReference type="RefSeq" id="XP_033605973.1">
    <property type="nucleotide sequence ID" value="XM_033741462.1"/>
</dbReference>
<evidence type="ECO:0000313" key="2">
    <source>
        <dbReference type="EMBL" id="KAF2763522.1"/>
    </source>
</evidence>
<sequence>MDFRCDSMQCPFLLCVLCARQNLPPQVDGQTFIPSFVLCMDCHQMRPFSRIALLYRIFFQLGFACSFFHTLSDALSHNYLVRRQNSRDALLDLFAILMMVVVHWTPLRGRRLMTL</sequence>
<keyword evidence="1" id="KW-0812">Transmembrane</keyword>
<dbReference type="Proteomes" id="UP000799437">
    <property type="component" value="Unassembled WGS sequence"/>
</dbReference>
<proteinExistence type="predicted"/>
<reference evidence="2" key="1">
    <citation type="journal article" date="2020" name="Stud. Mycol.">
        <title>101 Dothideomycetes genomes: a test case for predicting lifestyles and emergence of pathogens.</title>
        <authorList>
            <person name="Haridas S."/>
            <person name="Albert R."/>
            <person name="Binder M."/>
            <person name="Bloem J."/>
            <person name="Labutti K."/>
            <person name="Salamov A."/>
            <person name="Andreopoulos B."/>
            <person name="Baker S."/>
            <person name="Barry K."/>
            <person name="Bills G."/>
            <person name="Bluhm B."/>
            <person name="Cannon C."/>
            <person name="Castanera R."/>
            <person name="Culley D."/>
            <person name="Daum C."/>
            <person name="Ezra D."/>
            <person name="Gonzalez J."/>
            <person name="Henrissat B."/>
            <person name="Kuo A."/>
            <person name="Liang C."/>
            <person name="Lipzen A."/>
            <person name="Lutzoni F."/>
            <person name="Magnuson J."/>
            <person name="Mondo S."/>
            <person name="Nolan M."/>
            <person name="Ohm R."/>
            <person name="Pangilinan J."/>
            <person name="Park H.-J."/>
            <person name="Ramirez L."/>
            <person name="Alfaro M."/>
            <person name="Sun H."/>
            <person name="Tritt A."/>
            <person name="Yoshinaga Y."/>
            <person name="Zwiers L.-H."/>
            <person name="Turgeon B."/>
            <person name="Goodwin S."/>
            <person name="Spatafora J."/>
            <person name="Crous P."/>
            <person name="Grigoriev I."/>
        </authorList>
    </citation>
    <scope>NUCLEOTIDE SEQUENCE</scope>
    <source>
        <strain evidence="2">CBS 121739</strain>
    </source>
</reference>
<protein>
    <submittedName>
        <fullName evidence="2">Uncharacterized protein</fullName>
    </submittedName>
</protein>
<feature type="transmembrane region" description="Helical" evidence="1">
    <location>
        <begin position="89"/>
        <end position="107"/>
    </location>
</feature>
<keyword evidence="3" id="KW-1185">Reference proteome</keyword>
<feature type="transmembrane region" description="Helical" evidence="1">
    <location>
        <begin position="53"/>
        <end position="69"/>
    </location>
</feature>
<evidence type="ECO:0000313" key="3">
    <source>
        <dbReference type="Proteomes" id="UP000799437"/>
    </source>
</evidence>
<keyword evidence="1" id="KW-1133">Transmembrane helix</keyword>
<accession>A0A6A6WNC4</accession>
<organism evidence="2 3">
    <name type="scientific">Pseudovirgaria hyperparasitica</name>
    <dbReference type="NCBI Taxonomy" id="470096"/>
    <lineage>
        <taxon>Eukaryota</taxon>
        <taxon>Fungi</taxon>
        <taxon>Dikarya</taxon>
        <taxon>Ascomycota</taxon>
        <taxon>Pezizomycotina</taxon>
        <taxon>Dothideomycetes</taxon>
        <taxon>Dothideomycetes incertae sedis</taxon>
        <taxon>Acrospermales</taxon>
        <taxon>Acrospermaceae</taxon>
        <taxon>Pseudovirgaria</taxon>
    </lineage>
</organism>